<dbReference type="AlphaFoldDB" id="A0AAE7EBG9"/>
<dbReference type="RefSeq" id="WP_018713945.1">
    <property type="nucleotide sequence ID" value="NZ_CP068487.1"/>
</dbReference>
<evidence type="ECO:0000313" key="3">
    <source>
        <dbReference type="Proteomes" id="UP000509722"/>
    </source>
</evidence>
<reference evidence="2 3" key="1">
    <citation type="submission" date="2020-05" db="EMBL/GenBank/DDBJ databases">
        <title>Complete genome sequencing of Campylobacter and Arcobacter type strains.</title>
        <authorList>
            <person name="Miller W.G."/>
            <person name="Yee E."/>
        </authorList>
    </citation>
    <scope>NUCLEOTIDE SEQUENCE [LARGE SCALE GENOMIC DNA]</scope>
    <source>
        <strain evidence="2 3">LMG 6451</strain>
    </source>
</reference>
<organism evidence="2 3">
    <name type="scientific">Campylobacter ureolyticus</name>
    <dbReference type="NCBI Taxonomy" id="827"/>
    <lineage>
        <taxon>Bacteria</taxon>
        <taxon>Pseudomonadati</taxon>
        <taxon>Campylobacterota</taxon>
        <taxon>Epsilonproteobacteria</taxon>
        <taxon>Campylobacterales</taxon>
        <taxon>Campylobacteraceae</taxon>
        <taxon>Campylobacter</taxon>
    </lineage>
</organism>
<keyword evidence="1" id="KW-0472">Membrane</keyword>
<sequence length="96" mass="11277">MKAIKFLIFLSFYTLIILYFVIPKIPSKPHLILENLIYASKNGKDKFMDLLQDDYYGSSWFIKKDGNFTMITDKELFDNFKDQNLTIIFGVYNSGD</sequence>
<protein>
    <submittedName>
        <fullName evidence="2">Uncharacterized protein</fullName>
    </submittedName>
</protein>
<gene>
    <name evidence="2" type="ORF">CURT_1669</name>
</gene>
<feature type="transmembrane region" description="Helical" evidence="1">
    <location>
        <begin position="6"/>
        <end position="22"/>
    </location>
</feature>
<evidence type="ECO:0000313" key="2">
    <source>
        <dbReference type="EMBL" id="QKF85097.1"/>
    </source>
</evidence>
<name>A0AAE7EBG9_9BACT</name>
<dbReference type="EMBL" id="CP053832">
    <property type="protein sequence ID" value="QKF85097.1"/>
    <property type="molecule type" value="Genomic_DNA"/>
</dbReference>
<evidence type="ECO:0000256" key="1">
    <source>
        <dbReference type="SAM" id="Phobius"/>
    </source>
</evidence>
<proteinExistence type="predicted"/>
<keyword evidence="1" id="KW-0812">Transmembrane</keyword>
<accession>A0AAE7EBG9</accession>
<keyword evidence="1" id="KW-1133">Transmembrane helix</keyword>
<dbReference type="Proteomes" id="UP000509722">
    <property type="component" value="Chromosome"/>
</dbReference>